<dbReference type="Gene3D" id="1.10.260.40">
    <property type="entry name" value="lambda repressor-like DNA-binding domains"/>
    <property type="match status" value="1"/>
</dbReference>
<proteinExistence type="predicted"/>
<dbReference type="SMART" id="SM00530">
    <property type="entry name" value="HTH_XRE"/>
    <property type="match status" value="1"/>
</dbReference>
<evidence type="ECO:0000259" key="5">
    <source>
        <dbReference type="PROSITE" id="PS50943"/>
    </source>
</evidence>
<keyword evidence="1" id="KW-0805">Transcription regulation</keyword>
<dbReference type="SUPFAM" id="SSF51306">
    <property type="entry name" value="LexA/Signal peptidase"/>
    <property type="match status" value="1"/>
</dbReference>
<dbReference type="Pfam" id="PF01381">
    <property type="entry name" value="HTH_3"/>
    <property type="match status" value="1"/>
</dbReference>
<dbReference type="InterPro" id="IPR010982">
    <property type="entry name" value="Lambda_DNA-bd_dom_sf"/>
</dbReference>
<feature type="compositionally biased region" description="Polar residues" evidence="4">
    <location>
        <begin position="22"/>
        <end position="37"/>
    </location>
</feature>
<keyword evidence="3" id="KW-0804">Transcription</keyword>
<dbReference type="Gene3D" id="2.10.109.10">
    <property type="entry name" value="Umud Fragment, subunit A"/>
    <property type="match status" value="1"/>
</dbReference>
<evidence type="ECO:0000313" key="7">
    <source>
        <dbReference type="Proteomes" id="UP000461288"/>
    </source>
</evidence>
<feature type="region of interest" description="Disordered" evidence="4">
    <location>
        <begin position="1"/>
        <end position="90"/>
    </location>
</feature>
<dbReference type="Proteomes" id="UP000461288">
    <property type="component" value="Unassembled WGS sequence"/>
</dbReference>
<dbReference type="PROSITE" id="PS50943">
    <property type="entry name" value="HTH_CROC1"/>
    <property type="match status" value="1"/>
</dbReference>
<keyword evidence="2" id="KW-0238">DNA-binding</keyword>
<sequence length="390" mass="43103">MEAKHHTRPPASTRWMPRHRTVSSNCTSRLLSRNTGAASPRSKKALQPSLHRPGRGPRDRPSGTGHLPGTPSNPGARGIPGAGNHATVGGRNLRNRRHHLSSQPPAPEGGLTGKRITTPACGNIPKIEYVSYSMTQPCITQGHWRMAIRRVMSPSMKKWNLLAKARMKELGVTQEQLAERIGVTQGAVAHWLNGRREPGLTRINRILACLQMPTLSIGGQLVQSAHDPDGNEEAREIPDGIIPMTIRESEAPRYEYEIELPLLKEATSLEENSTSLEELDYSGIRFSRHALQARQIDPALAACVIVCGDSMAPLFPDGAILGIDRGRREVIDGKTYALLDAGMLRVKILHRLPAGQVRLRSYQRDEYPDEERALAELEIVGQVFWSSVLW</sequence>
<dbReference type="InterPro" id="IPR001387">
    <property type="entry name" value="Cro/C1-type_HTH"/>
</dbReference>
<dbReference type="InterPro" id="IPR036286">
    <property type="entry name" value="LexA/Signal_pep-like_sf"/>
</dbReference>
<protein>
    <submittedName>
        <fullName evidence="6">Helix-turn-helix domain-containing protein</fullName>
    </submittedName>
</protein>
<evidence type="ECO:0000256" key="3">
    <source>
        <dbReference type="ARBA" id="ARBA00023163"/>
    </source>
</evidence>
<comment type="caution">
    <text evidence="6">The sequence shown here is derived from an EMBL/GenBank/DDBJ whole genome shotgun (WGS) entry which is preliminary data.</text>
</comment>
<dbReference type="Pfam" id="PF00717">
    <property type="entry name" value="Peptidase_S24"/>
    <property type="match status" value="1"/>
</dbReference>
<dbReference type="CDD" id="cd06529">
    <property type="entry name" value="S24_LexA-like"/>
    <property type="match status" value="1"/>
</dbReference>
<gene>
    <name evidence="6" type="ORF">GO594_27615</name>
</gene>
<evidence type="ECO:0000256" key="1">
    <source>
        <dbReference type="ARBA" id="ARBA00023015"/>
    </source>
</evidence>
<feature type="domain" description="HTH cro/C1-type" evidence="5">
    <location>
        <begin position="164"/>
        <end position="217"/>
    </location>
</feature>
<dbReference type="AlphaFoldDB" id="A0A7X3HDH1"/>
<dbReference type="InterPro" id="IPR015927">
    <property type="entry name" value="Peptidase_S24_S26A/B/C"/>
</dbReference>
<name>A0A7X3HDH1_9GAMM</name>
<dbReference type="SUPFAM" id="SSF47413">
    <property type="entry name" value="lambda repressor-like DNA-binding domains"/>
    <property type="match status" value="1"/>
</dbReference>
<dbReference type="GO" id="GO:0003677">
    <property type="term" value="F:DNA binding"/>
    <property type="evidence" value="ECO:0007669"/>
    <property type="project" value="UniProtKB-KW"/>
</dbReference>
<dbReference type="PANTHER" id="PTHR40661:SF2">
    <property type="entry name" value="HTH-TYPE TRANSCRIPTIONAL REGULATOR PRTR"/>
    <property type="match status" value="1"/>
</dbReference>
<dbReference type="PANTHER" id="PTHR40661">
    <property type="match status" value="1"/>
</dbReference>
<evidence type="ECO:0000256" key="2">
    <source>
        <dbReference type="ARBA" id="ARBA00023125"/>
    </source>
</evidence>
<accession>A0A7X3HDH1</accession>
<evidence type="ECO:0000313" key="6">
    <source>
        <dbReference type="EMBL" id="MWK59772.1"/>
    </source>
</evidence>
<feature type="region of interest" description="Disordered" evidence="4">
    <location>
        <begin position="96"/>
        <end position="115"/>
    </location>
</feature>
<dbReference type="CDD" id="cd00093">
    <property type="entry name" value="HTH_XRE"/>
    <property type="match status" value="1"/>
</dbReference>
<organism evidence="6 7">
    <name type="scientific">Metapseudomonas otitidis</name>
    <dbReference type="NCBI Taxonomy" id="319939"/>
    <lineage>
        <taxon>Bacteria</taxon>
        <taxon>Pseudomonadati</taxon>
        <taxon>Pseudomonadota</taxon>
        <taxon>Gammaproteobacteria</taxon>
        <taxon>Pseudomonadales</taxon>
        <taxon>Pseudomonadaceae</taxon>
        <taxon>Metapseudomonas</taxon>
    </lineage>
</organism>
<evidence type="ECO:0000256" key="4">
    <source>
        <dbReference type="SAM" id="MobiDB-lite"/>
    </source>
</evidence>
<reference evidence="6 7" key="1">
    <citation type="submission" date="2019-12" db="EMBL/GenBank/DDBJ databases">
        <title>Draft genome sequence of Pseudomonas otitidis recovered from a chicken carcass.</title>
        <authorList>
            <person name="Vieira T.R."/>
            <person name="Oliviera E.F.C."/>
            <person name="Silva N.M.V."/>
            <person name="Sambrano G.E."/>
            <person name="Cibulski S.P."/>
            <person name="Cardoso M.R.I."/>
        </authorList>
    </citation>
    <scope>NUCLEOTIDE SEQUENCE [LARGE SCALE GENOMIC DNA]</scope>
    <source>
        <strain evidence="6 7">25_K</strain>
    </source>
</reference>
<dbReference type="InterPro" id="IPR039418">
    <property type="entry name" value="LexA-like"/>
</dbReference>
<dbReference type="EMBL" id="WTFN01000117">
    <property type="protein sequence ID" value="MWK59772.1"/>
    <property type="molecule type" value="Genomic_DNA"/>
</dbReference>